<dbReference type="Gene3D" id="3.30.1330.120">
    <property type="entry name" value="2-methylcitrate dehydratase PrpD"/>
    <property type="match status" value="1"/>
</dbReference>
<accession>A0ABW1ZXQ4</accession>
<dbReference type="InterPro" id="IPR005656">
    <property type="entry name" value="MmgE_PrpD"/>
</dbReference>
<dbReference type="Pfam" id="PF03972">
    <property type="entry name" value="MmgE_PrpD_N"/>
    <property type="match status" value="1"/>
</dbReference>
<dbReference type="InterPro" id="IPR042188">
    <property type="entry name" value="MmgE/PrpD_sf_2"/>
</dbReference>
<dbReference type="RefSeq" id="WP_379908497.1">
    <property type="nucleotide sequence ID" value="NZ_JBHSWE010000001.1"/>
</dbReference>
<feature type="domain" description="MmgE/PrpD C-terminal" evidence="3">
    <location>
        <begin position="280"/>
        <end position="449"/>
    </location>
</feature>
<dbReference type="PANTHER" id="PTHR16943">
    <property type="entry name" value="2-METHYLCITRATE DEHYDRATASE-RELATED"/>
    <property type="match status" value="1"/>
</dbReference>
<evidence type="ECO:0000313" key="4">
    <source>
        <dbReference type="EMBL" id="MFC6669977.1"/>
    </source>
</evidence>
<evidence type="ECO:0000259" key="3">
    <source>
        <dbReference type="Pfam" id="PF19305"/>
    </source>
</evidence>
<protein>
    <submittedName>
        <fullName evidence="4">MmgE/PrpD family protein</fullName>
    </submittedName>
</protein>
<evidence type="ECO:0000259" key="2">
    <source>
        <dbReference type="Pfam" id="PF03972"/>
    </source>
</evidence>
<evidence type="ECO:0000313" key="5">
    <source>
        <dbReference type="Proteomes" id="UP001596422"/>
    </source>
</evidence>
<dbReference type="Gene3D" id="1.10.4100.10">
    <property type="entry name" value="2-methylcitrate dehydratase PrpD"/>
    <property type="match status" value="1"/>
</dbReference>
<dbReference type="EMBL" id="JBHSWE010000001">
    <property type="protein sequence ID" value="MFC6669977.1"/>
    <property type="molecule type" value="Genomic_DNA"/>
</dbReference>
<reference evidence="5" key="1">
    <citation type="journal article" date="2019" name="Int. J. Syst. Evol. Microbiol.">
        <title>The Global Catalogue of Microorganisms (GCM) 10K type strain sequencing project: providing services to taxonomists for standard genome sequencing and annotation.</title>
        <authorList>
            <consortium name="The Broad Institute Genomics Platform"/>
            <consortium name="The Broad Institute Genome Sequencing Center for Infectious Disease"/>
            <person name="Wu L."/>
            <person name="Ma J."/>
        </authorList>
    </citation>
    <scope>NUCLEOTIDE SEQUENCE [LARGE SCALE GENOMIC DNA]</scope>
    <source>
        <strain evidence="5">NBRC 111756</strain>
    </source>
</reference>
<sequence length="464" mass="49760">MTTSALTFEASKFAANLCFEDIPDEALRIARRCIIDGLGVMLAGSDQEIATVTKQYIDSVRGPAQARFVGDGQERVSAPQAAFCNGIAGHAMDWDDTQLAESPGRQYGLLTHPTIPPLAAALAVSDMLGNVDGRQFITAFVAGFEVECKIAEAINPDHYKFGFHTSGTIGTFGAAVAAAKLLGLDETGIARAIGGAASMASGIRANFGTMGKPMHVGRAAENGVTSALLSQTGFSFNEEALDGTWGYLSVAGRGGEPEYVLGRFGKPFSITEPGVSIKPYPCGVLTHPSMDALKFLLEENDLQASDIEKVTLHAASNILNPIRFKTAKTELEGKFCMAFLLAAIILRRRAGKQEFTDAFVNSPESQSMQLKVETSLDPEIEAMGYDRIRSRVEVVTKTGKVIEKWANEAYRGSPHNPLSDDELEGKFLDCAQGVVDTAQAKSILDMAWELEHIENVSSLIDILG</sequence>
<organism evidence="4 5">
    <name type="scientific">Marinobacterium aestuariivivens</name>
    <dbReference type="NCBI Taxonomy" id="1698799"/>
    <lineage>
        <taxon>Bacteria</taxon>
        <taxon>Pseudomonadati</taxon>
        <taxon>Pseudomonadota</taxon>
        <taxon>Gammaproteobacteria</taxon>
        <taxon>Oceanospirillales</taxon>
        <taxon>Oceanospirillaceae</taxon>
        <taxon>Marinobacterium</taxon>
    </lineage>
</organism>
<dbReference type="InterPro" id="IPR042183">
    <property type="entry name" value="MmgE/PrpD_sf_1"/>
</dbReference>
<name>A0ABW1ZXQ4_9GAMM</name>
<gene>
    <name evidence="4" type="ORF">ACFQDL_07675</name>
</gene>
<dbReference type="Pfam" id="PF19305">
    <property type="entry name" value="MmgE_PrpD_C"/>
    <property type="match status" value="1"/>
</dbReference>
<evidence type="ECO:0000256" key="1">
    <source>
        <dbReference type="ARBA" id="ARBA00006174"/>
    </source>
</evidence>
<proteinExistence type="inferred from homology"/>
<dbReference type="InterPro" id="IPR036148">
    <property type="entry name" value="MmgE/PrpD_sf"/>
</dbReference>
<keyword evidence="5" id="KW-1185">Reference proteome</keyword>
<dbReference type="Proteomes" id="UP001596422">
    <property type="component" value="Unassembled WGS sequence"/>
</dbReference>
<dbReference type="InterPro" id="IPR045337">
    <property type="entry name" value="MmgE_PrpD_C"/>
</dbReference>
<feature type="domain" description="MmgE/PrpD N-terminal" evidence="2">
    <location>
        <begin position="11"/>
        <end position="258"/>
    </location>
</feature>
<dbReference type="PANTHER" id="PTHR16943:SF8">
    <property type="entry name" value="2-METHYLCITRATE DEHYDRATASE"/>
    <property type="match status" value="1"/>
</dbReference>
<dbReference type="SUPFAM" id="SSF103378">
    <property type="entry name" value="2-methylcitrate dehydratase PrpD"/>
    <property type="match status" value="1"/>
</dbReference>
<dbReference type="InterPro" id="IPR045336">
    <property type="entry name" value="MmgE_PrpD_N"/>
</dbReference>
<comment type="similarity">
    <text evidence="1">Belongs to the PrpD family.</text>
</comment>
<comment type="caution">
    <text evidence="4">The sequence shown here is derived from an EMBL/GenBank/DDBJ whole genome shotgun (WGS) entry which is preliminary data.</text>
</comment>